<reference evidence="3" key="1">
    <citation type="journal article" date="2019" name="Int. J. Syst. Evol. Microbiol.">
        <title>The Global Catalogue of Microorganisms (GCM) 10K type strain sequencing project: providing services to taxonomists for standard genome sequencing and annotation.</title>
        <authorList>
            <consortium name="The Broad Institute Genomics Platform"/>
            <consortium name="The Broad Institute Genome Sequencing Center for Infectious Disease"/>
            <person name="Wu L."/>
            <person name="Ma J."/>
        </authorList>
    </citation>
    <scope>NUCLEOTIDE SEQUENCE [LARGE SCALE GENOMIC DNA]</scope>
    <source>
        <strain evidence="3">KCTC 52366</strain>
    </source>
</reference>
<dbReference type="EMBL" id="JBHRTB010000010">
    <property type="protein sequence ID" value="MFC3143788.1"/>
    <property type="molecule type" value="Genomic_DNA"/>
</dbReference>
<feature type="chain" id="PRO_5045966193" evidence="1">
    <location>
        <begin position="26"/>
        <end position="524"/>
    </location>
</feature>
<keyword evidence="3" id="KW-1185">Reference proteome</keyword>
<feature type="signal peptide" evidence="1">
    <location>
        <begin position="1"/>
        <end position="25"/>
    </location>
</feature>
<organism evidence="2 3">
    <name type="scientific">Psychromarinibacter halotolerans</name>
    <dbReference type="NCBI Taxonomy" id="1775175"/>
    <lineage>
        <taxon>Bacteria</taxon>
        <taxon>Pseudomonadati</taxon>
        <taxon>Pseudomonadota</taxon>
        <taxon>Alphaproteobacteria</taxon>
        <taxon>Rhodobacterales</taxon>
        <taxon>Paracoccaceae</taxon>
        <taxon>Psychromarinibacter</taxon>
    </lineage>
</organism>
<evidence type="ECO:0000313" key="3">
    <source>
        <dbReference type="Proteomes" id="UP001595632"/>
    </source>
</evidence>
<name>A0ABV7GT13_9RHOB</name>
<sequence>MVHSVPTALTLGLVLALGAGTAATAQTTPETGTTSGNGPMSAIDWLSDSLDESSKLDLPSEPSTTDSAGVESISVTPLGVVKTDAVGLLPVSVTGLPRDLWGNSASADLAAGFKALQGGQLPALQDLLLRLLLAELDPPADSDPSDALFLARVDTLISVGAVEQAVALLERAGPTSAATFSRYFDASLLIGTEDIACKMLDDAPDLSPSLAASVFCLARNGDWQAAAVTLSTGRALGELTGAEDAILGRYLDPETFDDAPELAPPSRPSPLVFRLYEAVGEPIPTNILPLPFARADLQLASGWKSQLEAAERLARSGAIDVNHLLGLYTERKPAASGGVWDRVAAVQKLDAALDSDTGAGLSDALIDMWTTLEDAALRPVFARIYADKLAEHTLEGEAGHIAFEMGLLSDGYEAVAQTHETQDPREQFLKAIARGNLSVVSPPDATAAAIADGFRATQPPERLVPLVQRGNLGEAILRAIGMAADGAAGDLEKLSEAIALFRAVGLEDTARRFALQTMILVEEA</sequence>
<proteinExistence type="predicted"/>
<keyword evidence="1" id="KW-0732">Signal</keyword>
<evidence type="ECO:0000313" key="2">
    <source>
        <dbReference type="EMBL" id="MFC3143788.1"/>
    </source>
</evidence>
<dbReference type="Proteomes" id="UP001595632">
    <property type="component" value="Unassembled WGS sequence"/>
</dbReference>
<gene>
    <name evidence="2" type="ORF">ACFOGP_13790</name>
</gene>
<comment type="caution">
    <text evidence="2">The sequence shown here is derived from an EMBL/GenBank/DDBJ whole genome shotgun (WGS) entry which is preliminary data.</text>
</comment>
<accession>A0ABV7GT13</accession>
<protein>
    <submittedName>
        <fullName evidence="2">Uncharacterized protein</fullName>
    </submittedName>
</protein>
<evidence type="ECO:0000256" key="1">
    <source>
        <dbReference type="SAM" id="SignalP"/>
    </source>
</evidence>
<dbReference type="RefSeq" id="WP_275631062.1">
    <property type="nucleotide sequence ID" value="NZ_JARGYD010000001.1"/>
</dbReference>